<dbReference type="EMBL" id="JBHTIU010000025">
    <property type="protein sequence ID" value="MFD0868906.1"/>
    <property type="molecule type" value="Genomic_DNA"/>
</dbReference>
<dbReference type="InterPro" id="IPR034904">
    <property type="entry name" value="FSCA_dom_sf"/>
</dbReference>
<dbReference type="Gene3D" id="3.30.300.130">
    <property type="entry name" value="Fe-S cluster assembly (FSCA)"/>
    <property type="match status" value="1"/>
</dbReference>
<evidence type="ECO:0000313" key="3">
    <source>
        <dbReference type="Proteomes" id="UP001597120"/>
    </source>
</evidence>
<keyword evidence="3" id="KW-1185">Reference proteome</keyword>
<dbReference type="InterPro" id="IPR052339">
    <property type="entry name" value="Fe-S_Maturation_MIP18"/>
</dbReference>
<comment type="caution">
    <text evidence="2">The sequence shown here is derived from an EMBL/GenBank/DDBJ whole genome shotgun (WGS) entry which is preliminary data.</text>
</comment>
<evidence type="ECO:0000259" key="1">
    <source>
        <dbReference type="Pfam" id="PF01883"/>
    </source>
</evidence>
<dbReference type="InterPro" id="IPR002744">
    <property type="entry name" value="MIP18-like"/>
</dbReference>
<dbReference type="Pfam" id="PF01883">
    <property type="entry name" value="FeS_assembly_P"/>
    <property type="match status" value="1"/>
</dbReference>
<proteinExistence type="predicted"/>
<sequence>MDLKDKVWSVLEEVMDPELHINIVDLGLVYELEADPDGKVMITMTLTIPECPLKDELLSEIHEKVGAVSGVTDVEVNLVWEPKWTPARMSDQAIQEFKRRQTLV</sequence>
<dbReference type="PANTHER" id="PTHR42831">
    <property type="entry name" value="FE-S PROTEIN MATURATION AUXILIARY FACTOR YITW"/>
    <property type="match status" value="1"/>
</dbReference>
<dbReference type="SUPFAM" id="SSF117916">
    <property type="entry name" value="Fe-S cluster assembly (FSCA) domain-like"/>
    <property type="match status" value="1"/>
</dbReference>
<organism evidence="2 3">
    <name type="scientific">Paenibacillus residui</name>
    <dbReference type="NCBI Taxonomy" id="629724"/>
    <lineage>
        <taxon>Bacteria</taxon>
        <taxon>Bacillati</taxon>
        <taxon>Bacillota</taxon>
        <taxon>Bacilli</taxon>
        <taxon>Bacillales</taxon>
        <taxon>Paenibacillaceae</taxon>
        <taxon>Paenibacillus</taxon>
    </lineage>
</organism>
<name>A0ABW3D6G6_9BACL</name>
<feature type="domain" description="MIP18 family-like" evidence="1">
    <location>
        <begin position="4"/>
        <end position="76"/>
    </location>
</feature>
<protein>
    <submittedName>
        <fullName evidence="2">Metal-sulfur cluster assembly factor</fullName>
    </submittedName>
</protein>
<evidence type="ECO:0000313" key="2">
    <source>
        <dbReference type="EMBL" id="MFD0868906.1"/>
    </source>
</evidence>
<dbReference type="PANTHER" id="PTHR42831:SF1">
    <property type="entry name" value="FE-S PROTEIN MATURATION AUXILIARY FACTOR YITW"/>
    <property type="match status" value="1"/>
</dbReference>
<reference evidence="3" key="1">
    <citation type="journal article" date="2019" name="Int. J. Syst. Evol. Microbiol.">
        <title>The Global Catalogue of Microorganisms (GCM) 10K type strain sequencing project: providing services to taxonomists for standard genome sequencing and annotation.</title>
        <authorList>
            <consortium name="The Broad Institute Genomics Platform"/>
            <consortium name="The Broad Institute Genome Sequencing Center for Infectious Disease"/>
            <person name="Wu L."/>
            <person name="Ma J."/>
        </authorList>
    </citation>
    <scope>NUCLEOTIDE SEQUENCE [LARGE SCALE GENOMIC DNA]</scope>
    <source>
        <strain evidence="3">CCUG 57263</strain>
    </source>
</reference>
<accession>A0ABW3D6G6</accession>
<dbReference type="Proteomes" id="UP001597120">
    <property type="component" value="Unassembled WGS sequence"/>
</dbReference>
<gene>
    <name evidence="2" type="ORF">ACFQ03_07075</name>
</gene>
<dbReference type="RefSeq" id="WP_144935527.1">
    <property type="nucleotide sequence ID" value="NZ_JBHTIU010000025.1"/>
</dbReference>